<keyword evidence="13" id="KW-1185">Reference proteome</keyword>
<comment type="subcellular location">
    <subcellularLocation>
        <location evidence="1">Golgi apparatus membrane</location>
        <topology evidence="1">Single-pass type II membrane protein</topology>
    </subcellularLocation>
</comment>
<comment type="pathway">
    <text evidence="2">Protein modification; protein glycosylation.</text>
</comment>
<reference evidence="12 13" key="1">
    <citation type="submission" date="2024-06" db="EMBL/GenBank/DDBJ databases">
        <title>Complete genome of Phlyctema vagabunda strain 19-DSS-EL-015.</title>
        <authorList>
            <person name="Fiorenzani C."/>
        </authorList>
    </citation>
    <scope>NUCLEOTIDE SEQUENCE [LARGE SCALE GENOMIC DNA]</scope>
    <source>
        <strain evidence="12 13">19-DSS-EL-015</strain>
    </source>
</reference>
<evidence type="ECO:0000256" key="11">
    <source>
        <dbReference type="SAM" id="SignalP"/>
    </source>
</evidence>
<evidence type="ECO:0000256" key="1">
    <source>
        <dbReference type="ARBA" id="ARBA00004323"/>
    </source>
</evidence>
<feature type="region of interest" description="Disordered" evidence="10">
    <location>
        <begin position="51"/>
        <end position="70"/>
    </location>
</feature>
<evidence type="ECO:0000256" key="3">
    <source>
        <dbReference type="ARBA" id="ARBA00009105"/>
    </source>
</evidence>
<dbReference type="InterPro" id="IPR022751">
    <property type="entry name" value="Alpha_mannosyltransferase"/>
</dbReference>
<evidence type="ECO:0000313" key="12">
    <source>
        <dbReference type="EMBL" id="KAL3428510.1"/>
    </source>
</evidence>
<comment type="similarity">
    <text evidence="3">Belongs to the MNN1/MNT family.</text>
</comment>
<accession>A0ABR4PZ30</accession>
<sequence length="509" mass="57712">MRSQTRLIAATVTFLLITLSLFQWKAVEIPNYLPQKAHDYFHPDLYIGENPQTSHEPLKAADQPGTSAEEETELDRLLDEFTKRPVLTYEQSFEANSKTCPTEGVNFDVNAVNGNAENWPNITSSQISDWRHGIVAHLRQRQIEQREKTKSESFFVGDKPGNGNQRGRGIVMAVGDRAAAIRARTNIRLLQSYNCTLPVEIFHFSTELTESDKNLLEELSQSNFPAGSQERSEGMKVSIKTVEKMERGNDWKAFQIKGAAMQQSSFDEILYLDTDSYLVRNPNYLFEGKEWKATGLLLWPDYTKSHASNPLWRLLGQRCRNEYEGESGQILISRTHHQDLLWLVEYFALNHNDYYGFMGGDRDSFRAAALLLGKRWAGPGRLNAAAGVVMPNNPQGDGHTMLQADPEGRWTFVHANLIKHARFNRPLWAQIHRAAKDKYEAGTTYGSIEAPNDKIGEGVMLQVASTPRMVSSMSSFEGYDQSLVAVEDWDTYEELKGFEEKWFGFGAVH</sequence>
<dbReference type="InterPro" id="IPR029044">
    <property type="entry name" value="Nucleotide-diphossugar_trans"/>
</dbReference>
<name>A0ABR4PZ30_9HELO</name>
<protein>
    <submittedName>
        <fullName evidence="12">Glycosyltransferase family 71 protein</fullName>
    </submittedName>
</protein>
<feature type="region of interest" description="Disordered" evidence="10">
    <location>
        <begin position="149"/>
        <end position="168"/>
    </location>
</feature>
<dbReference type="Proteomes" id="UP001629113">
    <property type="component" value="Unassembled WGS sequence"/>
</dbReference>
<evidence type="ECO:0000313" key="13">
    <source>
        <dbReference type="Proteomes" id="UP001629113"/>
    </source>
</evidence>
<evidence type="ECO:0000256" key="5">
    <source>
        <dbReference type="ARBA" id="ARBA00022692"/>
    </source>
</evidence>
<evidence type="ECO:0000256" key="10">
    <source>
        <dbReference type="SAM" id="MobiDB-lite"/>
    </source>
</evidence>
<evidence type="ECO:0000256" key="2">
    <source>
        <dbReference type="ARBA" id="ARBA00004922"/>
    </source>
</evidence>
<keyword evidence="4" id="KW-0808">Transferase</keyword>
<dbReference type="SUPFAM" id="SSF53448">
    <property type="entry name" value="Nucleotide-diphospho-sugar transferases"/>
    <property type="match status" value="1"/>
</dbReference>
<keyword evidence="9" id="KW-0472">Membrane</keyword>
<dbReference type="Pfam" id="PF11051">
    <property type="entry name" value="Mannosyl_trans3"/>
    <property type="match status" value="2"/>
</dbReference>
<evidence type="ECO:0000256" key="7">
    <source>
        <dbReference type="ARBA" id="ARBA00022989"/>
    </source>
</evidence>
<keyword evidence="5" id="KW-0812">Transmembrane</keyword>
<dbReference type="EMBL" id="JBFCZG010000001">
    <property type="protein sequence ID" value="KAL3428510.1"/>
    <property type="molecule type" value="Genomic_DNA"/>
</dbReference>
<keyword evidence="11" id="KW-0732">Signal</keyword>
<comment type="caution">
    <text evidence="12">The sequence shown here is derived from an EMBL/GenBank/DDBJ whole genome shotgun (WGS) entry which is preliminary data.</text>
</comment>
<evidence type="ECO:0000256" key="8">
    <source>
        <dbReference type="ARBA" id="ARBA00023034"/>
    </source>
</evidence>
<evidence type="ECO:0000256" key="4">
    <source>
        <dbReference type="ARBA" id="ARBA00022679"/>
    </source>
</evidence>
<keyword evidence="7" id="KW-1133">Transmembrane helix</keyword>
<keyword evidence="8" id="KW-0333">Golgi apparatus</keyword>
<dbReference type="PANTHER" id="PTHR31646:SF1">
    <property type="entry name" value="ALPHA-1,2-MANNOSYLTRANSFERASE MNN2"/>
    <property type="match status" value="1"/>
</dbReference>
<gene>
    <name evidence="12" type="ORF">PVAG01_02019</name>
</gene>
<dbReference type="Gene3D" id="3.90.550.10">
    <property type="entry name" value="Spore Coat Polysaccharide Biosynthesis Protein SpsA, Chain A"/>
    <property type="match status" value="1"/>
</dbReference>
<evidence type="ECO:0000256" key="6">
    <source>
        <dbReference type="ARBA" id="ARBA00022968"/>
    </source>
</evidence>
<feature type="signal peptide" evidence="11">
    <location>
        <begin position="1"/>
        <end position="26"/>
    </location>
</feature>
<feature type="chain" id="PRO_5047169085" evidence="11">
    <location>
        <begin position="27"/>
        <end position="509"/>
    </location>
</feature>
<dbReference type="PANTHER" id="PTHR31646">
    <property type="entry name" value="ALPHA-1,2-MANNOSYLTRANSFERASE MNN2"/>
    <property type="match status" value="1"/>
</dbReference>
<organism evidence="12 13">
    <name type="scientific">Phlyctema vagabunda</name>
    <dbReference type="NCBI Taxonomy" id="108571"/>
    <lineage>
        <taxon>Eukaryota</taxon>
        <taxon>Fungi</taxon>
        <taxon>Dikarya</taxon>
        <taxon>Ascomycota</taxon>
        <taxon>Pezizomycotina</taxon>
        <taxon>Leotiomycetes</taxon>
        <taxon>Helotiales</taxon>
        <taxon>Dermateaceae</taxon>
        <taxon>Phlyctema</taxon>
    </lineage>
</organism>
<evidence type="ECO:0000256" key="9">
    <source>
        <dbReference type="ARBA" id="ARBA00023136"/>
    </source>
</evidence>
<proteinExistence type="inferred from homology"/>
<keyword evidence="6" id="KW-0735">Signal-anchor</keyword>